<name>A0A084SFS4_9BACT</name>
<sequence length="444" mass="47606">MIGALVLASVLHQAPKAFVENPPAPAEEGIHFQAALEVGGQALPSGAGANQMDGFGVVLPRLGVKGGDEFEFELGAPLRLRVLDQEPRQLEQDYGGRLRRQDWDERSDFGQILRNLRIGRDDGHVQLRAGAFSTYSLGAGWLVNRYHNRISPDYHPAGGNLVAYLGPTRVELFASDVLAMRLFAAEVRLDLGRVLSDQDTAFDRFLLSVDAAHDFGKGGGTTPALSAASIGFQAGVVKNEKMQLWLQAAAGARADTLIESIPDYGAALGVVVRGQANEAVDLTGRLEARRQGGRFRFGFFGAGYEFSRFSGVGLSEQPLAEEVLPGTFSGYGEFAVSVIPFGGPEDLELTASASGEYYVSTGRVDADAVLQAHLPGGKTMAELRVILTDLTLHPRYSAAVEVRHRFLPAVYGLVTAGREHFPQAEGNLLHGFTAGVGVGVDFQR</sequence>
<comment type="caution">
    <text evidence="1">The sequence shown here is derived from an EMBL/GenBank/DDBJ whole genome shotgun (WGS) entry which is preliminary data.</text>
</comment>
<gene>
    <name evidence="1" type="ORF">Q664_48585</name>
</gene>
<dbReference type="EMBL" id="JPMI01000388">
    <property type="protein sequence ID" value="KFA87309.1"/>
    <property type="molecule type" value="Genomic_DNA"/>
</dbReference>
<reference evidence="1 2" key="1">
    <citation type="submission" date="2014-07" db="EMBL/GenBank/DDBJ databases">
        <title>Draft Genome Sequence of Gephyronic Acid Producer, Cystobacter violaceus Strain Cb vi76.</title>
        <authorList>
            <person name="Stevens D.C."/>
            <person name="Young J."/>
            <person name="Carmichael R."/>
            <person name="Tan J."/>
            <person name="Taylor R.E."/>
        </authorList>
    </citation>
    <scope>NUCLEOTIDE SEQUENCE [LARGE SCALE GENOMIC DNA]</scope>
    <source>
        <strain evidence="1 2">Cb vi76</strain>
    </source>
</reference>
<dbReference type="Proteomes" id="UP000028547">
    <property type="component" value="Unassembled WGS sequence"/>
</dbReference>
<dbReference type="AlphaFoldDB" id="A0A084SFS4"/>
<accession>A0A084SFS4</accession>
<protein>
    <submittedName>
        <fullName evidence="1">Uncharacterized protein</fullName>
    </submittedName>
</protein>
<organism evidence="1 2">
    <name type="scientific">Archangium violaceum Cb vi76</name>
    <dbReference type="NCBI Taxonomy" id="1406225"/>
    <lineage>
        <taxon>Bacteria</taxon>
        <taxon>Pseudomonadati</taxon>
        <taxon>Myxococcota</taxon>
        <taxon>Myxococcia</taxon>
        <taxon>Myxococcales</taxon>
        <taxon>Cystobacterineae</taxon>
        <taxon>Archangiaceae</taxon>
        <taxon>Archangium</taxon>
    </lineage>
</organism>
<proteinExistence type="predicted"/>
<evidence type="ECO:0000313" key="2">
    <source>
        <dbReference type="Proteomes" id="UP000028547"/>
    </source>
</evidence>
<dbReference type="RefSeq" id="WP_043412761.1">
    <property type="nucleotide sequence ID" value="NZ_JPMI01000388.1"/>
</dbReference>
<evidence type="ECO:0000313" key="1">
    <source>
        <dbReference type="EMBL" id="KFA87309.1"/>
    </source>
</evidence>